<protein>
    <recommendedName>
        <fullName evidence="13">Metalloprotease TIKI homolog</fullName>
        <ecNumber evidence="13">3.4.-.-</ecNumber>
    </recommendedName>
</protein>
<keyword evidence="6 13" id="KW-0479">Metal-binding</keyword>
<comment type="similarity">
    <text evidence="3 13">Belongs to the TIKI family.</text>
</comment>
<evidence type="ECO:0000256" key="1">
    <source>
        <dbReference type="ARBA" id="ARBA00001941"/>
    </source>
</evidence>
<evidence type="ECO:0000256" key="2">
    <source>
        <dbReference type="ARBA" id="ARBA00004479"/>
    </source>
</evidence>
<evidence type="ECO:0000256" key="12">
    <source>
        <dbReference type="ARBA" id="ARBA00023180"/>
    </source>
</evidence>
<evidence type="ECO:0000256" key="7">
    <source>
        <dbReference type="ARBA" id="ARBA00022729"/>
    </source>
</evidence>
<sequence>NWEKKRPVWVMLMINSLTESDIRSTGIPVLDLWLAREASRLGKRSGAVERVEEQCLPLNGLNESQVRHFN</sequence>
<dbReference type="InterPro" id="IPR040230">
    <property type="entry name" value="TIKI1/2-like"/>
</dbReference>
<dbReference type="EMBL" id="BMAV01001863">
    <property type="protein sequence ID" value="GFY40352.1"/>
    <property type="molecule type" value="Genomic_DNA"/>
</dbReference>
<dbReference type="Proteomes" id="UP000886998">
    <property type="component" value="Unassembled WGS sequence"/>
</dbReference>
<evidence type="ECO:0000256" key="3">
    <source>
        <dbReference type="ARBA" id="ARBA00008261"/>
    </source>
</evidence>
<keyword evidence="13" id="KW-0879">Wnt signaling pathway</keyword>
<accession>A0A8X7BRW1</accession>
<keyword evidence="10 13" id="KW-0482">Metalloprotease</keyword>
<evidence type="ECO:0000313" key="14">
    <source>
        <dbReference type="EMBL" id="GFY40352.1"/>
    </source>
</evidence>
<comment type="cofactor">
    <cofactor evidence="13">
        <name>Mn(2+)</name>
        <dbReference type="ChEBI" id="CHEBI:29035"/>
    </cofactor>
    <cofactor evidence="13">
        <name>Co(2+)</name>
        <dbReference type="ChEBI" id="CHEBI:48828"/>
    </cofactor>
    <text evidence="13">Divalent metal cations. Mn(2+) or Co(2+).</text>
</comment>
<keyword evidence="11" id="KW-0472">Membrane</keyword>
<evidence type="ECO:0000256" key="11">
    <source>
        <dbReference type="ARBA" id="ARBA00023136"/>
    </source>
</evidence>
<evidence type="ECO:0000256" key="13">
    <source>
        <dbReference type="RuleBase" id="RU369069"/>
    </source>
</evidence>
<dbReference type="GO" id="GO:0004222">
    <property type="term" value="F:metalloendopeptidase activity"/>
    <property type="evidence" value="ECO:0007669"/>
    <property type="project" value="UniProtKB-UniRule"/>
</dbReference>
<keyword evidence="9" id="KW-1133">Transmembrane helix</keyword>
<dbReference type="GO" id="GO:0006508">
    <property type="term" value="P:proteolysis"/>
    <property type="evidence" value="ECO:0007669"/>
    <property type="project" value="UniProtKB-KW"/>
</dbReference>
<evidence type="ECO:0000313" key="15">
    <source>
        <dbReference type="Proteomes" id="UP000886998"/>
    </source>
</evidence>
<reference evidence="14" key="1">
    <citation type="submission" date="2020-08" db="EMBL/GenBank/DDBJ databases">
        <title>Multicomponent nature underlies the extraordinary mechanical properties of spider dragline silk.</title>
        <authorList>
            <person name="Kono N."/>
            <person name="Nakamura H."/>
            <person name="Mori M."/>
            <person name="Yoshida Y."/>
            <person name="Ohtoshi R."/>
            <person name="Malay A.D."/>
            <person name="Moran D.A.P."/>
            <person name="Tomita M."/>
            <person name="Numata K."/>
            <person name="Arakawa K."/>
        </authorList>
    </citation>
    <scope>NUCLEOTIDE SEQUENCE</scope>
</reference>
<dbReference type="GO" id="GO:0046872">
    <property type="term" value="F:metal ion binding"/>
    <property type="evidence" value="ECO:0007669"/>
    <property type="project" value="UniProtKB-UniRule"/>
</dbReference>
<gene>
    <name evidence="14" type="primary">trabd2b</name>
    <name evidence="14" type="ORF">TNIN_223671</name>
</gene>
<evidence type="ECO:0000256" key="10">
    <source>
        <dbReference type="ARBA" id="ARBA00023049"/>
    </source>
</evidence>
<organism evidence="14 15">
    <name type="scientific">Trichonephila inaurata madagascariensis</name>
    <dbReference type="NCBI Taxonomy" id="2747483"/>
    <lineage>
        <taxon>Eukaryota</taxon>
        <taxon>Metazoa</taxon>
        <taxon>Ecdysozoa</taxon>
        <taxon>Arthropoda</taxon>
        <taxon>Chelicerata</taxon>
        <taxon>Arachnida</taxon>
        <taxon>Araneae</taxon>
        <taxon>Araneomorphae</taxon>
        <taxon>Entelegynae</taxon>
        <taxon>Araneoidea</taxon>
        <taxon>Nephilidae</taxon>
        <taxon>Trichonephila</taxon>
        <taxon>Trichonephila inaurata</taxon>
    </lineage>
</organism>
<dbReference type="InterPro" id="IPR002816">
    <property type="entry name" value="TraB/PrgY/GumN_fam"/>
</dbReference>
<feature type="non-terminal residue" evidence="14">
    <location>
        <position position="1"/>
    </location>
</feature>
<evidence type="ECO:0000256" key="8">
    <source>
        <dbReference type="ARBA" id="ARBA00022801"/>
    </source>
</evidence>
<dbReference type="PANTHER" id="PTHR31120">
    <property type="entry name" value="METALLOPROTEASE TIKI"/>
    <property type="match status" value="1"/>
</dbReference>
<dbReference type="OrthoDB" id="10040378at2759"/>
<dbReference type="AlphaFoldDB" id="A0A8X7BRW1"/>
<keyword evidence="8 13" id="KW-0378">Hydrolase</keyword>
<evidence type="ECO:0000256" key="5">
    <source>
        <dbReference type="ARBA" id="ARBA00022692"/>
    </source>
</evidence>
<keyword evidence="12" id="KW-0325">Glycoprotein</keyword>
<keyword evidence="13" id="KW-1003">Cell membrane</keyword>
<evidence type="ECO:0000256" key="4">
    <source>
        <dbReference type="ARBA" id="ARBA00022670"/>
    </source>
</evidence>
<comment type="cofactor">
    <cofactor evidence="1">
        <name>Co(2+)</name>
        <dbReference type="ChEBI" id="CHEBI:48828"/>
    </cofactor>
</comment>
<dbReference type="GO" id="GO:0030178">
    <property type="term" value="P:negative regulation of Wnt signaling pathway"/>
    <property type="evidence" value="ECO:0007669"/>
    <property type="project" value="UniProtKB-UniRule"/>
</dbReference>
<dbReference type="PANTHER" id="PTHR31120:SF6">
    <property type="entry name" value="METALLOPROTEASE TIKI HOMOLOG"/>
    <property type="match status" value="1"/>
</dbReference>
<comment type="function">
    <text evidence="13">Metalloprotease that acts as a negative regulator of the Wnt signaling pathway.</text>
</comment>
<keyword evidence="4 13" id="KW-0645">Protease</keyword>
<keyword evidence="15" id="KW-1185">Reference proteome</keyword>
<evidence type="ECO:0000256" key="9">
    <source>
        <dbReference type="ARBA" id="ARBA00022989"/>
    </source>
</evidence>
<name>A0A8X7BRW1_9ARAC</name>
<dbReference type="GO" id="GO:0005886">
    <property type="term" value="C:plasma membrane"/>
    <property type="evidence" value="ECO:0007669"/>
    <property type="project" value="UniProtKB-SubCell"/>
</dbReference>
<dbReference type="GO" id="GO:0016055">
    <property type="term" value="P:Wnt signaling pathway"/>
    <property type="evidence" value="ECO:0007669"/>
    <property type="project" value="UniProtKB-KW"/>
</dbReference>
<proteinExistence type="inferred from homology"/>
<keyword evidence="5" id="KW-0812">Transmembrane</keyword>
<evidence type="ECO:0000256" key="6">
    <source>
        <dbReference type="ARBA" id="ARBA00022723"/>
    </source>
</evidence>
<dbReference type="Pfam" id="PF01963">
    <property type="entry name" value="TraB_PrgY_gumN"/>
    <property type="match status" value="1"/>
</dbReference>
<keyword evidence="7 13" id="KW-0732">Signal</keyword>
<dbReference type="EC" id="3.4.-.-" evidence="13"/>
<comment type="subcellular location">
    <subcellularLocation>
        <location evidence="13">Cell membrane</location>
        <topology evidence="13">Single-pass type I membrane protein</topology>
    </subcellularLocation>
    <subcellularLocation>
        <location evidence="2">Membrane</location>
        <topology evidence="2">Single-pass type I membrane protein</topology>
    </subcellularLocation>
</comment>
<comment type="caution">
    <text evidence="14">The sequence shown here is derived from an EMBL/GenBank/DDBJ whole genome shotgun (WGS) entry which is preliminary data.</text>
</comment>